<feature type="domain" description="Nucleotidyl transferase" evidence="1">
    <location>
        <begin position="10"/>
        <end position="231"/>
    </location>
</feature>
<sequence>MITIKEPVLVIMAAGMGSRYGGLKQIEAIDEEGHKIIDFSIYDAIRANFRKIIFIIKKEIEEKFKRKIGDEISKYIQVEYVYQTLDNIPKGYSIPEGREKPWGTGHAVLSCMRAIDGPFAVINSDDYYGQSGLKMIYDYLISIDDSKLNYAMVGYNLENTLTDSGGVARGICKVDDNNMLIGITERNYIAKLENGPAYTEDRGKTWTSILESNIVSMNMWGFSSTILKELNNRFEEFFEKKVHQDPLKAEYFLPEVIGQLLNEKKATVKVLKSRDKWYGITYKADKERVVKEIFNLKLMGVYPKKLWK</sequence>
<reference evidence="2 3" key="1">
    <citation type="journal article" date="2019" name="Int. J. Syst. Evol. Microbiol.">
        <title>The Global Catalogue of Microorganisms (GCM) 10K type strain sequencing project: providing services to taxonomists for standard genome sequencing and annotation.</title>
        <authorList>
            <consortium name="The Broad Institute Genomics Platform"/>
            <consortium name="The Broad Institute Genome Sequencing Center for Infectious Disease"/>
            <person name="Wu L."/>
            <person name="Ma J."/>
        </authorList>
    </citation>
    <scope>NUCLEOTIDE SEQUENCE [LARGE SCALE GENOMIC DNA]</scope>
    <source>
        <strain evidence="2 3">JCM 1417</strain>
    </source>
</reference>
<dbReference type="Proteomes" id="UP001501047">
    <property type="component" value="Unassembled WGS sequence"/>
</dbReference>
<gene>
    <name evidence="2" type="ORF">GCM10008908_04780</name>
</gene>
<dbReference type="Gene3D" id="3.90.550.10">
    <property type="entry name" value="Spore Coat Polysaccharide Biosynthesis Protein SpsA, Chain A"/>
    <property type="match status" value="1"/>
</dbReference>
<name>A0ABN1KHJ8_CLOSU</name>
<keyword evidence="3" id="KW-1185">Reference proteome</keyword>
<comment type="caution">
    <text evidence="2">The sequence shown here is derived from an EMBL/GenBank/DDBJ whole genome shotgun (WGS) entry which is preliminary data.</text>
</comment>
<organism evidence="2 3">
    <name type="scientific">Clostridium subterminale</name>
    <dbReference type="NCBI Taxonomy" id="1550"/>
    <lineage>
        <taxon>Bacteria</taxon>
        <taxon>Bacillati</taxon>
        <taxon>Bacillota</taxon>
        <taxon>Clostridia</taxon>
        <taxon>Eubacteriales</taxon>
        <taxon>Clostridiaceae</taxon>
        <taxon>Clostridium</taxon>
    </lineage>
</organism>
<dbReference type="Pfam" id="PF00483">
    <property type="entry name" value="NTP_transferase"/>
    <property type="match status" value="1"/>
</dbReference>
<dbReference type="EMBL" id="BAAACI010000001">
    <property type="protein sequence ID" value="GAA0766697.1"/>
    <property type="molecule type" value="Genomic_DNA"/>
</dbReference>
<evidence type="ECO:0000313" key="3">
    <source>
        <dbReference type="Proteomes" id="UP001501047"/>
    </source>
</evidence>
<protein>
    <submittedName>
        <fullName evidence="2">Nucleotidyltransferase</fullName>
    </submittedName>
</protein>
<evidence type="ECO:0000313" key="2">
    <source>
        <dbReference type="EMBL" id="GAA0766697.1"/>
    </source>
</evidence>
<evidence type="ECO:0000259" key="1">
    <source>
        <dbReference type="Pfam" id="PF00483"/>
    </source>
</evidence>
<proteinExistence type="predicted"/>
<dbReference type="SUPFAM" id="SSF53448">
    <property type="entry name" value="Nucleotide-diphospho-sugar transferases"/>
    <property type="match status" value="1"/>
</dbReference>
<dbReference type="InterPro" id="IPR029044">
    <property type="entry name" value="Nucleotide-diphossugar_trans"/>
</dbReference>
<dbReference type="InterPro" id="IPR005835">
    <property type="entry name" value="NTP_transferase_dom"/>
</dbReference>
<accession>A0ABN1KHJ8</accession>